<name>A0A316VC73_9BASI</name>
<dbReference type="InParanoid" id="A0A316VC73"/>
<dbReference type="InterPro" id="IPR036322">
    <property type="entry name" value="WD40_repeat_dom_sf"/>
</dbReference>
<feature type="repeat" description="WD" evidence="3">
    <location>
        <begin position="134"/>
        <end position="177"/>
    </location>
</feature>
<organism evidence="5 6">
    <name type="scientific">Meira miltonrushii</name>
    <dbReference type="NCBI Taxonomy" id="1280837"/>
    <lineage>
        <taxon>Eukaryota</taxon>
        <taxon>Fungi</taxon>
        <taxon>Dikarya</taxon>
        <taxon>Basidiomycota</taxon>
        <taxon>Ustilaginomycotina</taxon>
        <taxon>Exobasidiomycetes</taxon>
        <taxon>Exobasidiales</taxon>
        <taxon>Brachybasidiaceae</taxon>
        <taxon>Meira</taxon>
    </lineage>
</organism>
<evidence type="ECO:0000256" key="3">
    <source>
        <dbReference type="PROSITE-ProRule" id="PRU00221"/>
    </source>
</evidence>
<evidence type="ECO:0000256" key="4">
    <source>
        <dbReference type="SAM" id="MobiDB-lite"/>
    </source>
</evidence>
<gene>
    <name evidence="5" type="ORF">FA14DRAFT_160431</name>
</gene>
<dbReference type="RefSeq" id="XP_025355464.1">
    <property type="nucleotide sequence ID" value="XM_025498672.1"/>
</dbReference>
<evidence type="ECO:0000256" key="2">
    <source>
        <dbReference type="ARBA" id="ARBA00022737"/>
    </source>
</evidence>
<dbReference type="GO" id="GO:0080008">
    <property type="term" value="C:Cul4-RING E3 ubiquitin ligase complex"/>
    <property type="evidence" value="ECO:0007669"/>
    <property type="project" value="TreeGrafter"/>
</dbReference>
<evidence type="ECO:0000313" key="6">
    <source>
        <dbReference type="Proteomes" id="UP000245771"/>
    </source>
</evidence>
<dbReference type="GO" id="GO:0005737">
    <property type="term" value="C:cytoplasm"/>
    <property type="evidence" value="ECO:0007669"/>
    <property type="project" value="TreeGrafter"/>
</dbReference>
<proteinExistence type="predicted"/>
<reference evidence="5 6" key="1">
    <citation type="journal article" date="2018" name="Mol. Biol. Evol.">
        <title>Broad Genomic Sampling Reveals a Smut Pathogenic Ancestry of the Fungal Clade Ustilaginomycotina.</title>
        <authorList>
            <person name="Kijpornyongpan T."/>
            <person name="Mondo S.J."/>
            <person name="Barry K."/>
            <person name="Sandor L."/>
            <person name="Lee J."/>
            <person name="Lipzen A."/>
            <person name="Pangilinan J."/>
            <person name="LaButti K."/>
            <person name="Hainaut M."/>
            <person name="Henrissat B."/>
            <person name="Grigoriev I.V."/>
            <person name="Spatafora J.W."/>
            <person name="Aime M.C."/>
        </authorList>
    </citation>
    <scope>NUCLEOTIDE SEQUENCE [LARGE SCALE GENOMIC DNA]</scope>
    <source>
        <strain evidence="5 6">MCA 3882</strain>
    </source>
</reference>
<dbReference type="STRING" id="1280837.A0A316VC73"/>
<dbReference type="SUPFAM" id="SSF50978">
    <property type="entry name" value="WD40 repeat-like"/>
    <property type="match status" value="1"/>
</dbReference>
<feature type="compositionally biased region" description="Acidic residues" evidence="4">
    <location>
        <begin position="431"/>
        <end position="464"/>
    </location>
</feature>
<dbReference type="InterPro" id="IPR045151">
    <property type="entry name" value="DCAF8"/>
</dbReference>
<dbReference type="Gene3D" id="2.130.10.10">
    <property type="entry name" value="YVTN repeat-like/Quinoprotein amine dehydrogenase"/>
    <property type="match status" value="3"/>
</dbReference>
<dbReference type="SMART" id="SM00320">
    <property type="entry name" value="WD40"/>
    <property type="match status" value="6"/>
</dbReference>
<dbReference type="EMBL" id="KZ819603">
    <property type="protein sequence ID" value="PWN35162.1"/>
    <property type="molecule type" value="Genomic_DNA"/>
</dbReference>
<dbReference type="GeneID" id="37020453"/>
<keyword evidence="1 3" id="KW-0853">WD repeat</keyword>
<dbReference type="PANTHER" id="PTHR15574:SF40">
    <property type="entry name" value="WD AND TETRATRICOPEPTIDE REPEATS PROTEIN 1"/>
    <property type="match status" value="1"/>
</dbReference>
<dbReference type="InterPro" id="IPR001680">
    <property type="entry name" value="WD40_rpt"/>
</dbReference>
<dbReference type="Pfam" id="PF00400">
    <property type="entry name" value="WD40"/>
    <property type="match status" value="2"/>
</dbReference>
<sequence length="697" mass="77852">MPLTVANFNPYSPFYNTSSANDRLQLLRQNGGYPSHASSYAYSHASRWSDDIVQRLDRIDVLGGRDSHNNTIGHTGCVNALTWSQSGDCLASGSDDTRVILWRMGSSDTSPFANDFDAPESAPHLNMAQAEVIETGHRANIFSVKWAPNSSDKRLFTCAGDSEMRVFDLTRASSFTNERLLSGKEYRLWHDGQGACTHVLRCHTSRAKRISTENSPDVFLSCAEDGEVRQTDLRVPHTCSRSKAYGQGCPRPLVQFQMELYSLSVSKMEPWLFAVAGTSDKVYLLDRRMIPRLLHKEWGSVLNEEDGDLTHCVRRFSRELPEEEDDEDEQAATRRRKRFQRAHITAVKIAESNSRDILASYSGDGLYRFDMKKDPGEKQTSATLSTNKRRKTSRSATPTLVPIGHFHSQKMHGADDAGASSSPADAGELNPIEEDDVDDIDVDDDLVDEDELDDSNEEDNYDEISDGHEEITLTSSDILRAYTRQGIIDEEEDDEENGEEDDDDEDMYPEWDDSSEDEAMEDVQRHGLGGGDAPIVYPSKRFTGHMNVETVKDCGFLGSNDEYVWSGSDCGHFFIWRNDESAELVGIWKGDDSVVNVLAQHPTLPVCAVSGIDDTVKLFGPLGSARTDEQSFNRFNQRERILQRNAEKASDPGPSMSSRGLMRFLARNMMVSGNGDGNPRRIVVDRGDGEEEDCVIA</sequence>
<protein>
    <submittedName>
        <fullName evidence="5">WD40 repeat-like protein</fullName>
    </submittedName>
</protein>
<feature type="region of interest" description="Disordered" evidence="4">
    <location>
        <begin position="370"/>
        <end position="519"/>
    </location>
</feature>
<evidence type="ECO:0000313" key="5">
    <source>
        <dbReference type="EMBL" id="PWN35162.1"/>
    </source>
</evidence>
<dbReference type="Proteomes" id="UP000245771">
    <property type="component" value="Unassembled WGS sequence"/>
</dbReference>
<dbReference type="AlphaFoldDB" id="A0A316VC73"/>
<dbReference type="OrthoDB" id="2414538at2759"/>
<keyword evidence="2" id="KW-0677">Repeat</keyword>
<dbReference type="FunCoup" id="A0A316VC73">
    <property type="interactions" value="57"/>
</dbReference>
<feature type="compositionally biased region" description="Low complexity" evidence="4">
    <location>
        <begin position="416"/>
        <end position="427"/>
    </location>
</feature>
<accession>A0A316VC73</accession>
<dbReference type="PROSITE" id="PS50082">
    <property type="entry name" value="WD_REPEATS_2"/>
    <property type="match status" value="2"/>
</dbReference>
<dbReference type="GO" id="GO:0045717">
    <property type="term" value="P:negative regulation of fatty acid biosynthetic process"/>
    <property type="evidence" value="ECO:0007669"/>
    <property type="project" value="TreeGrafter"/>
</dbReference>
<dbReference type="PROSITE" id="PS50294">
    <property type="entry name" value="WD_REPEATS_REGION"/>
    <property type="match status" value="1"/>
</dbReference>
<dbReference type="InterPro" id="IPR015943">
    <property type="entry name" value="WD40/YVTN_repeat-like_dom_sf"/>
</dbReference>
<feature type="repeat" description="WD" evidence="3">
    <location>
        <begin position="71"/>
        <end position="112"/>
    </location>
</feature>
<feature type="compositionally biased region" description="Acidic residues" evidence="4">
    <location>
        <begin position="488"/>
        <end position="519"/>
    </location>
</feature>
<dbReference type="PANTHER" id="PTHR15574">
    <property type="entry name" value="WD REPEAT DOMAIN-CONTAINING FAMILY"/>
    <property type="match status" value="1"/>
</dbReference>
<evidence type="ECO:0000256" key="1">
    <source>
        <dbReference type="ARBA" id="ARBA00022574"/>
    </source>
</evidence>
<keyword evidence="6" id="KW-1185">Reference proteome</keyword>